<dbReference type="SUPFAM" id="SSF50978">
    <property type="entry name" value="WD40 repeat-like"/>
    <property type="match status" value="1"/>
</dbReference>
<dbReference type="EMBL" id="GL945437">
    <property type="protein sequence ID" value="EGO22489.1"/>
    <property type="molecule type" value="Genomic_DNA"/>
</dbReference>
<accession>F8P2V7</accession>
<dbReference type="InterPro" id="IPR001680">
    <property type="entry name" value="WD40_rpt"/>
</dbReference>
<dbReference type="InterPro" id="IPR051959">
    <property type="entry name" value="PAK1-Kinase_Regulator"/>
</dbReference>
<feature type="region of interest" description="Disordered" evidence="4">
    <location>
        <begin position="1"/>
        <end position="64"/>
    </location>
</feature>
<sequence length="465" mass="50629">MHKTSAPERKSKKAKVDKSLATKRTNTPPPTESNPELDLPVSPPSPKGKQKAATVPASNKNVRSEPTTFVLPSSFKVVAGSYEKLLYGLEGTVTPSSSAPGYTFHLNPIFIFPAHVSCIKAVAASPNGGKWLATGSADEIVKVWDLRRRKEIGGLMHHEGSITELQFPSRSHLLSSSEDGTLCLFRARDWAVLRSLKGHKGAVNSVAIHPSGKVALSVGKDKTLRMWDLMRGKGSASTKLGKEGELVRWSVTGSCFVVQCRATIEIYTTDMVLQHIITHPSRIHSVKFCTRVNGTGEVLFVGAEDKKVSIYEIHEDPEKIPTVIAEMVGHSNRVKAVEALAIALPPSENQKSARLSTTIVCTVSSDGKIHVYDLASLPAHCEEKLEIHPVAEYDTKGTRLTCMTIAEGEPSEIANAVNGKRKRADNGHGHEDSEEEQHEGLEGWHSQGEDDGEDKQEEEGSEDEE</sequence>
<protein>
    <submittedName>
        <fullName evidence="5">WD40 repeat-containing protein</fullName>
    </submittedName>
</protein>
<dbReference type="AlphaFoldDB" id="F8P2V7"/>
<keyword evidence="2" id="KW-0677">Repeat</keyword>
<feature type="compositionally biased region" description="Acidic residues" evidence="4">
    <location>
        <begin position="449"/>
        <end position="465"/>
    </location>
</feature>
<dbReference type="PANTHER" id="PTHR44675">
    <property type="entry name" value="PAK1 INTERACTING PROTEIN 1"/>
    <property type="match status" value="1"/>
</dbReference>
<dbReference type="Pfam" id="PF00400">
    <property type="entry name" value="WD40"/>
    <property type="match status" value="3"/>
</dbReference>
<name>F8P2V7_SERL9</name>
<dbReference type="OrthoDB" id="308449at2759"/>
<dbReference type="SMART" id="SM00320">
    <property type="entry name" value="WD40"/>
    <property type="match status" value="5"/>
</dbReference>
<dbReference type="GeneID" id="18820304"/>
<dbReference type="InterPro" id="IPR019775">
    <property type="entry name" value="WD40_repeat_CS"/>
</dbReference>
<reference evidence="5" key="1">
    <citation type="submission" date="2011-04" db="EMBL/GenBank/DDBJ databases">
        <title>Evolution of plant cell wall degrading machinery underlies the functional diversity of forest fungi.</title>
        <authorList>
            <consortium name="US DOE Joint Genome Institute (JGI-PGF)"/>
            <person name="Eastwood D.C."/>
            <person name="Floudas D."/>
            <person name="Binder M."/>
            <person name="Majcherczyk A."/>
            <person name="Schneider P."/>
            <person name="Aerts A."/>
            <person name="Asiegbu F.O."/>
            <person name="Baker S.E."/>
            <person name="Barry K."/>
            <person name="Bendiksby M."/>
            <person name="Blumentritt M."/>
            <person name="Coutinho P.M."/>
            <person name="Cullen D."/>
            <person name="Cullen D."/>
            <person name="Gathman A."/>
            <person name="Goodell B."/>
            <person name="Henrissat B."/>
            <person name="Ihrmark K."/>
            <person name="Kauserud H."/>
            <person name="Kohler A."/>
            <person name="LaButti K."/>
            <person name="Lapidus A."/>
            <person name="Lavin J.L."/>
            <person name="Lee Y.-H."/>
            <person name="Lindquist E."/>
            <person name="Lilly W."/>
            <person name="Lucas S."/>
            <person name="Morin E."/>
            <person name="Murat C."/>
            <person name="Oguiza J.A."/>
            <person name="Park J."/>
            <person name="Pisabarro A.G."/>
            <person name="Riley R."/>
            <person name="Rosling A."/>
            <person name="Salamov A."/>
            <person name="Schmidt O."/>
            <person name="Schmutz J."/>
            <person name="Skrede I."/>
            <person name="Stenlid J."/>
            <person name="Wiebenga A."/>
            <person name="Xie X."/>
            <person name="Kues U."/>
            <person name="Hibbett D.S."/>
            <person name="Hoffmeister D."/>
            <person name="Hogberg N."/>
            <person name="Martin F."/>
            <person name="Grigoriev I.V."/>
            <person name="Watkinson S.C."/>
        </authorList>
    </citation>
    <scope>NUCLEOTIDE SEQUENCE</scope>
    <source>
        <strain evidence="5">S7.9</strain>
    </source>
</reference>
<dbReference type="RefSeq" id="XP_007321027.1">
    <property type="nucleotide sequence ID" value="XM_007320965.1"/>
</dbReference>
<evidence type="ECO:0000256" key="4">
    <source>
        <dbReference type="SAM" id="MobiDB-lite"/>
    </source>
</evidence>
<organism>
    <name type="scientific">Serpula lacrymans var. lacrymans (strain S7.9)</name>
    <name type="common">Dry rot fungus</name>
    <dbReference type="NCBI Taxonomy" id="578457"/>
    <lineage>
        <taxon>Eukaryota</taxon>
        <taxon>Fungi</taxon>
        <taxon>Dikarya</taxon>
        <taxon>Basidiomycota</taxon>
        <taxon>Agaricomycotina</taxon>
        <taxon>Agaricomycetes</taxon>
        <taxon>Agaricomycetidae</taxon>
        <taxon>Boletales</taxon>
        <taxon>Coniophorineae</taxon>
        <taxon>Serpulaceae</taxon>
        <taxon>Serpula</taxon>
    </lineage>
</organism>
<dbReference type="InterPro" id="IPR015943">
    <property type="entry name" value="WD40/YVTN_repeat-like_dom_sf"/>
</dbReference>
<feature type="compositionally biased region" description="Basic and acidic residues" evidence="4">
    <location>
        <begin position="1"/>
        <end position="20"/>
    </location>
</feature>
<dbReference type="PROSITE" id="PS50294">
    <property type="entry name" value="WD_REPEATS_REGION"/>
    <property type="match status" value="2"/>
</dbReference>
<dbReference type="KEGG" id="sla:SERLADRAFT_473406"/>
<feature type="region of interest" description="Disordered" evidence="4">
    <location>
        <begin position="413"/>
        <end position="465"/>
    </location>
</feature>
<dbReference type="Gene3D" id="2.130.10.10">
    <property type="entry name" value="YVTN repeat-like/Quinoprotein amine dehydrogenase"/>
    <property type="match status" value="2"/>
</dbReference>
<feature type="repeat" description="WD" evidence="3">
    <location>
        <begin position="112"/>
        <end position="154"/>
    </location>
</feature>
<dbReference type="PROSITE" id="PS00678">
    <property type="entry name" value="WD_REPEATS_1"/>
    <property type="match status" value="2"/>
</dbReference>
<dbReference type="InterPro" id="IPR036322">
    <property type="entry name" value="WD40_repeat_dom_sf"/>
</dbReference>
<evidence type="ECO:0000313" key="5">
    <source>
        <dbReference type="EMBL" id="EGO22489.1"/>
    </source>
</evidence>
<feature type="repeat" description="WD" evidence="3">
    <location>
        <begin position="196"/>
        <end position="237"/>
    </location>
</feature>
<evidence type="ECO:0000256" key="3">
    <source>
        <dbReference type="PROSITE-ProRule" id="PRU00221"/>
    </source>
</evidence>
<proteinExistence type="predicted"/>
<dbReference type="PROSITE" id="PS50082">
    <property type="entry name" value="WD_REPEATS_2"/>
    <property type="match status" value="2"/>
</dbReference>
<keyword evidence="1 3" id="KW-0853">WD repeat</keyword>
<gene>
    <name evidence="5" type="ORF">SERLADRAFT_473406</name>
</gene>
<evidence type="ECO:0000256" key="1">
    <source>
        <dbReference type="ARBA" id="ARBA00022574"/>
    </source>
</evidence>
<dbReference type="PANTHER" id="PTHR44675:SF1">
    <property type="entry name" value="P21-ACTIVATED PROTEIN KINASE-INTERACTING PROTEIN 1"/>
    <property type="match status" value="1"/>
</dbReference>
<dbReference type="HOGENOM" id="CLU_031466_0_0_1"/>
<evidence type="ECO:0000256" key="2">
    <source>
        <dbReference type="ARBA" id="ARBA00022737"/>
    </source>
</evidence>
<dbReference type="Proteomes" id="UP000008064">
    <property type="component" value="Unassembled WGS sequence"/>
</dbReference>